<dbReference type="EMBL" id="CM044703">
    <property type="protein sequence ID" value="KAI5670423.1"/>
    <property type="molecule type" value="Genomic_DNA"/>
</dbReference>
<protein>
    <submittedName>
        <fullName evidence="1">Uncharacterized protein</fullName>
    </submittedName>
</protein>
<comment type="caution">
    <text evidence="1">The sequence shown here is derived from an EMBL/GenBank/DDBJ whole genome shotgun (WGS) entry which is preliminary data.</text>
</comment>
<keyword evidence="2" id="KW-1185">Reference proteome</keyword>
<sequence>MQVGQPPPDRGILPGQVGGFCRVKTPYHSPGLWSTEAAKGFLGYALPRLQLQLSLIFLLTQCLHFLSRPLRFQRVVAEILAGIILGPSVMGQLPKFTETLFPEEGNIFLDSLSKIGFVFFMFIAGVQMELSSIRTSGSKAWTIGFVSVLIPIVLGTCLSEGFQYIIPLYYVPAANAIVGIQTLTPFAVVACLLIDLEIVNSELGRLALAATLISDVISSVFTTWVRFALSRWSLVTIAQSLFLSLSSIFAIASIGRPLFLWIIKQTPEGKPVKGVYIVLVSLIVLMSAVISDIVGLQYQFGPLVLGLAVPSGPPLGTTLVERLQTLATGLFAPLMVTTCGLKFDAFQLYDLRFLQLVWLFFVVSAGIKVMSVIIPALVCRMPLRDAIILSIIMSAQGIVELALYQNYFMNQTIDEETFASATISVLLTDIITTRLVRYLYDYSKKYTGYQRRDIQHLAPNAEFRVLACTHRHDDALSAIKLLEMSNPTKESPIGAYALHLVELVGQASPILINHDLGQRASVSGFRSTEIVDAFHTFKELHPGLITMQAFTAMSLPRFMHDDVCSLAFNKLADLIILPFHRKWNQQGKLMLDSSVTRAMNRQVLDLAPCSVGILIDRHKMRRSSHNSSVFRVAVIFLGGDDDREALAYGLRMAASPGIHLSVIRLMARDDIEEDEWETVLNTESLKEIKFQSSVQANVVYREEMAKDGSQTALTVNQLAEVFDFIMVGRRHREDSTLLSGLMEWCEFQELGPLGDMLASMDAKKAVSVLVVQQQKNKTKIKVS</sequence>
<accession>A0ACC0BCS3</accession>
<name>A0ACC0BCS3_CATRO</name>
<organism evidence="1 2">
    <name type="scientific">Catharanthus roseus</name>
    <name type="common">Madagascar periwinkle</name>
    <name type="synonym">Vinca rosea</name>
    <dbReference type="NCBI Taxonomy" id="4058"/>
    <lineage>
        <taxon>Eukaryota</taxon>
        <taxon>Viridiplantae</taxon>
        <taxon>Streptophyta</taxon>
        <taxon>Embryophyta</taxon>
        <taxon>Tracheophyta</taxon>
        <taxon>Spermatophyta</taxon>
        <taxon>Magnoliopsida</taxon>
        <taxon>eudicotyledons</taxon>
        <taxon>Gunneridae</taxon>
        <taxon>Pentapetalae</taxon>
        <taxon>asterids</taxon>
        <taxon>lamiids</taxon>
        <taxon>Gentianales</taxon>
        <taxon>Apocynaceae</taxon>
        <taxon>Rauvolfioideae</taxon>
        <taxon>Vinceae</taxon>
        <taxon>Catharanthinae</taxon>
        <taxon>Catharanthus</taxon>
    </lineage>
</organism>
<reference evidence="2" key="1">
    <citation type="journal article" date="2023" name="Nat. Plants">
        <title>Single-cell RNA sequencing provides a high-resolution roadmap for understanding the multicellular compartmentation of specialized metabolism.</title>
        <authorList>
            <person name="Sun S."/>
            <person name="Shen X."/>
            <person name="Li Y."/>
            <person name="Li Y."/>
            <person name="Wang S."/>
            <person name="Li R."/>
            <person name="Zhang H."/>
            <person name="Shen G."/>
            <person name="Guo B."/>
            <person name="Wei J."/>
            <person name="Xu J."/>
            <person name="St-Pierre B."/>
            <person name="Chen S."/>
            <person name="Sun C."/>
        </authorList>
    </citation>
    <scope>NUCLEOTIDE SEQUENCE [LARGE SCALE GENOMIC DNA]</scope>
</reference>
<proteinExistence type="predicted"/>
<dbReference type="Proteomes" id="UP001060085">
    <property type="component" value="Linkage Group LG03"/>
</dbReference>
<evidence type="ECO:0000313" key="2">
    <source>
        <dbReference type="Proteomes" id="UP001060085"/>
    </source>
</evidence>
<evidence type="ECO:0000313" key="1">
    <source>
        <dbReference type="EMBL" id="KAI5670423.1"/>
    </source>
</evidence>
<gene>
    <name evidence="1" type="ORF">M9H77_10787</name>
</gene>